<feature type="transmembrane region" description="Helical" evidence="6">
    <location>
        <begin position="101"/>
        <end position="122"/>
    </location>
</feature>
<feature type="transmembrane region" description="Helical" evidence="6">
    <location>
        <begin position="278"/>
        <end position="296"/>
    </location>
</feature>
<name>F4G1J2_METCR</name>
<feature type="transmembrane region" description="Helical" evidence="6">
    <location>
        <begin position="12"/>
        <end position="37"/>
    </location>
</feature>
<feature type="transmembrane region" description="Helical" evidence="6">
    <location>
        <begin position="43"/>
        <end position="63"/>
    </location>
</feature>
<comment type="subcellular location">
    <subcellularLocation>
        <location evidence="1">Cell membrane</location>
        <topology evidence="1">Multi-pass membrane protein</topology>
    </subcellularLocation>
</comment>
<dbReference type="GeneID" id="10492891"/>
<dbReference type="GO" id="GO:0005886">
    <property type="term" value="C:plasma membrane"/>
    <property type="evidence" value="ECO:0007669"/>
    <property type="project" value="UniProtKB-SubCell"/>
</dbReference>
<evidence type="ECO:0000256" key="2">
    <source>
        <dbReference type="ARBA" id="ARBA00022475"/>
    </source>
</evidence>
<evidence type="ECO:0000256" key="3">
    <source>
        <dbReference type="ARBA" id="ARBA00022692"/>
    </source>
</evidence>
<dbReference type="PATRIC" id="fig|1006006.8.peg.701"/>
<dbReference type="InterPro" id="IPR011701">
    <property type="entry name" value="MFS"/>
</dbReference>
<accession>F4G1J2</accession>
<dbReference type="InterPro" id="IPR020846">
    <property type="entry name" value="MFS_dom"/>
</dbReference>
<feature type="transmembrane region" description="Helical" evidence="6">
    <location>
        <begin position="335"/>
        <end position="361"/>
    </location>
</feature>
<gene>
    <name evidence="8" type="ordered locus">Mcup_0700</name>
</gene>
<keyword evidence="4 6" id="KW-1133">Transmembrane helix</keyword>
<dbReference type="CDD" id="cd06173">
    <property type="entry name" value="MFS_MefA_like"/>
    <property type="match status" value="1"/>
</dbReference>
<dbReference type="STRING" id="1006006.Mcup_0700"/>
<dbReference type="PANTHER" id="PTHR23513:SF6">
    <property type="entry name" value="MAJOR FACILITATOR SUPERFAMILY ASSOCIATED DOMAIN-CONTAINING PROTEIN"/>
    <property type="match status" value="1"/>
</dbReference>
<organism evidence="8 9">
    <name type="scientific">Metallosphaera cuprina (strain Ar-4)</name>
    <dbReference type="NCBI Taxonomy" id="1006006"/>
    <lineage>
        <taxon>Archaea</taxon>
        <taxon>Thermoproteota</taxon>
        <taxon>Thermoprotei</taxon>
        <taxon>Sulfolobales</taxon>
        <taxon>Sulfolobaceae</taxon>
        <taxon>Metallosphaera</taxon>
    </lineage>
</organism>
<dbReference type="Pfam" id="PF07690">
    <property type="entry name" value="MFS_1"/>
    <property type="match status" value="1"/>
</dbReference>
<feature type="domain" description="Major facilitator superfamily (MFS) profile" evidence="7">
    <location>
        <begin position="1"/>
        <end position="393"/>
    </location>
</feature>
<dbReference type="RefSeq" id="WP_013737303.1">
    <property type="nucleotide sequence ID" value="NC_015435.1"/>
</dbReference>
<dbReference type="AlphaFoldDB" id="F4G1J2"/>
<evidence type="ECO:0000259" key="7">
    <source>
        <dbReference type="PROSITE" id="PS50850"/>
    </source>
</evidence>
<dbReference type="SUPFAM" id="SSF103473">
    <property type="entry name" value="MFS general substrate transporter"/>
    <property type="match status" value="1"/>
</dbReference>
<dbReference type="InterPro" id="IPR036259">
    <property type="entry name" value="MFS_trans_sf"/>
</dbReference>
<sequence>MSDISSFDRRFKLLIFNAGLSRFGLASFNLIIIWIILFETKNAFLAGLGDGIMSLPLFFSFFVGALVDRAKGKKAIAIAAGVLRSVFPVTILYGFYLNSLILILISIYASGFILGLTSDMMNSIRASWTKEILKEEHYKSGSSVSLMVSYIAAGGGYALSGVILAFGFYHAFATIIAVFALALIPIFFIRTNFRPRDVSAMTSLKEGIEFMRKHREIVQLMIIALILNVVFGTIGIIFISLVQIGFHLPAIFASIIFSTFIIGLVIGSFLGGKVKGKIGSISVIILVSTGLLITSISFLTSVFYVLVPAMLVGIAIGIANVIYNTLMLHIVSQDLMARISGAFSTFSVAATFSSGILGGAIIEVTSINHSFIVIGVFIIVSTVLWFFFKQLYEMRI</sequence>
<feature type="transmembrane region" description="Helical" evidence="6">
    <location>
        <begin position="220"/>
        <end position="244"/>
    </location>
</feature>
<keyword evidence="2" id="KW-1003">Cell membrane</keyword>
<protein>
    <submittedName>
        <fullName evidence="8">Major facilitator transporter</fullName>
    </submittedName>
</protein>
<feature type="transmembrane region" description="Helical" evidence="6">
    <location>
        <begin position="302"/>
        <end position="323"/>
    </location>
</feature>
<dbReference type="GO" id="GO:0022857">
    <property type="term" value="F:transmembrane transporter activity"/>
    <property type="evidence" value="ECO:0007669"/>
    <property type="project" value="InterPro"/>
</dbReference>
<dbReference type="Proteomes" id="UP000007812">
    <property type="component" value="Chromosome"/>
</dbReference>
<dbReference type="HOGENOM" id="CLU_751470_0_0_2"/>
<evidence type="ECO:0000313" key="9">
    <source>
        <dbReference type="Proteomes" id="UP000007812"/>
    </source>
</evidence>
<reference evidence="8 9" key="1">
    <citation type="journal article" date="2011" name="J. Bacteriol.">
        <title>Complete genome sequence of Metallosphaera cuprina, a metal sulfide-oxidizing archaeon from a hot spring.</title>
        <authorList>
            <person name="Liu L.J."/>
            <person name="You X.Y."/>
            <person name="Zheng H."/>
            <person name="Wang S."/>
            <person name="Jiang C.Y."/>
            <person name="Liu S.J."/>
        </authorList>
    </citation>
    <scope>NUCLEOTIDE SEQUENCE [LARGE SCALE GENOMIC DNA]</scope>
    <source>
        <strain evidence="8 9">Ar-4</strain>
    </source>
</reference>
<feature type="transmembrane region" description="Helical" evidence="6">
    <location>
        <begin position="171"/>
        <end position="189"/>
    </location>
</feature>
<keyword evidence="9" id="KW-1185">Reference proteome</keyword>
<evidence type="ECO:0000256" key="1">
    <source>
        <dbReference type="ARBA" id="ARBA00004651"/>
    </source>
</evidence>
<dbReference type="KEGG" id="mcn:Mcup_0700"/>
<dbReference type="eggNOG" id="arCOG00135">
    <property type="taxonomic scope" value="Archaea"/>
</dbReference>
<proteinExistence type="predicted"/>
<evidence type="ECO:0000256" key="4">
    <source>
        <dbReference type="ARBA" id="ARBA00022989"/>
    </source>
</evidence>
<dbReference type="PROSITE" id="PS50850">
    <property type="entry name" value="MFS"/>
    <property type="match status" value="1"/>
</dbReference>
<keyword evidence="5 6" id="KW-0472">Membrane</keyword>
<dbReference type="OrthoDB" id="57098at2157"/>
<feature type="transmembrane region" description="Helical" evidence="6">
    <location>
        <begin position="143"/>
        <end position="165"/>
    </location>
</feature>
<feature type="transmembrane region" description="Helical" evidence="6">
    <location>
        <begin position="75"/>
        <end position="95"/>
    </location>
</feature>
<dbReference type="PANTHER" id="PTHR23513">
    <property type="entry name" value="INTEGRAL MEMBRANE EFFLUX PROTEIN-RELATED"/>
    <property type="match status" value="1"/>
</dbReference>
<dbReference type="EMBL" id="CP002656">
    <property type="protein sequence ID" value="AEB94805.1"/>
    <property type="molecule type" value="Genomic_DNA"/>
</dbReference>
<evidence type="ECO:0000256" key="6">
    <source>
        <dbReference type="SAM" id="Phobius"/>
    </source>
</evidence>
<keyword evidence="3 6" id="KW-0812">Transmembrane</keyword>
<evidence type="ECO:0000313" key="8">
    <source>
        <dbReference type="EMBL" id="AEB94805.1"/>
    </source>
</evidence>
<feature type="transmembrane region" description="Helical" evidence="6">
    <location>
        <begin position="367"/>
        <end position="388"/>
    </location>
</feature>
<dbReference type="Gene3D" id="1.20.1250.20">
    <property type="entry name" value="MFS general substrate transporter like domains"/>
    <property type="match status" value="1"/>
</dbReference>
<evidence type="ECO:0000256" key="5">
    <source>
        <dbReference type="ARBA" id="ARBA00023136"/>
    </source>
</evidence>
<feature type="transmembrane region" description="Helical" evidence="6">
    <location>
        <begin position="250"/>
        <end position="271"/>
    </location>
</feature>